<dbReference type="Proteomes" id="UP001221546">
    <property type="component" value="Chromosome"/>
</dbReference>
<protein>
    <submittedName>
        <fullName evidence="2">Uncharacterized protein</fullName>
    </submittedName>
</protein>
<evidence type="ECO:0000256" key="1">
    <source>
        <dbReference type="SAM" id="SignalP"/>
    </source>
</evidence>
<reference evidence="2 3" key="1">
    <citation type="submission" date="2023-04" db="EMBL/GenBank/DDBJ databases">
        <title>Australian commercial rhizobial inoculants.</title>
        <authorList>
            <person name="Kohlmeier M.G."/>
            <person name="O'Hara G.W."/>
            <person name="Colombi E."/>
            <person name="Ramsay J.P."/>
            <person name="Terpolilli J."/>
        </authorList>
    </citation>
    <scope>NUCLEOTIDE SEQUENCE [LARGE SCALE GENOMIC DNA]</scope>
    <source>
        <strain evidence="2 3">CB627</strain>
    </source>
</reference>
<accession>A0ABY8J9X8</accession>
<organism evidence="2 3">
    <name type="scientific">Bradyrhizobium brasilense</name>
    <dbReference type="NCBI Taxonomy" id="1419277"/>
    <lineage>
        <taxon>Bacteria</taxon>
        <taxon>Pseudomonadati</taxon>
        <taxon>Pseudomonadota</taxon>
        <taxon>Alphaproteobacteria</taxon>
        <taxon>Hyphomicrobiales</taxon>
        <taxon>Nitrobacteraceae</taxon>
        <taxon>Bradyrhizobium</taxon>
    </lineage>
</organism>
<feature type="signal peptide" evidence="1">
    <location>
        <begin position="1"/>
        <end position="19"/>
    </location>
</feature>
<name>A0ABY8J9X8_9BRAD</name>
<gene>
    <name evidence="2" type="ORF">QA636_28485</name>
</gene>
<evidence type="ECO:0000313" key="2">
    <source>
        <dbReference type="EMBL" id="WFU61421.1"/>
    </source>
</evidence>
<keyword evidence="1" id="KW-0732">Signal</keyword>
<sequence length="126" mass="13580">MPFVLLFMMIALFLPLADAAAAGFQIISAWESLRAFGQAIQYDPPSDITNISTWKSAALAKADSKHPISNFQLICGDSGSACSATNTAIPKYYSYSTSITLAPLVLTSVLCSTSCTYTLSYSERFQ</sequence>
<dbReference type="RefSeq" id="WP_310884945.1">
    <property type="nucleotide sequence ID" value="NZ_CP121646.1"/>
</dbReference>
<evidence type="ECO:0000313" key="3">
    <source>
        <dbReference type="Proteomes" id="UP001221546"/>
    </source>
</evidence>
<keyword evidence="3" id="KW-1185">Reference proteome</keyword>
<proteinExistence type="predicted"/>
<dbReference type="EMBL" id="CP121646">
    <property type="protein sequence ID" value="WFU61421.1"/>
    <property type="molecule type" value="Genomic_DNA"/>
</dbReference>
<feature type="chain" id="PRO_5047391585" evidence="1">
    <location>
        <begin position="20"/>
        <end position="126"/>
    </location>
</feature>